<dbReference type="InterPro" id="IPR001638">
    <property type="entry name" value="Solute-binding_3/MltF_N"/>
</dbReference>
<gene>
    <name evidence="6" type="ORF">ACFQE0_04055</name>
</gene>
<evidence type="ECO:0000313" key="7">
    <source>
        <dbReference type="Proteomes" id="UP001596292"/>
    </source>
</evidence>
<sequence>MTRARTLTQSADHGPSRRLLLSAGLGLAAACALRPARAAATTVRIGYQKYGSLVLLKGRGSLERTLKPLGVAVEWSEFPSGPPLMEALNAGAIDFGSAGEAPPIFAQAASTELRYVAAEPPAPKGEAILVPKGSPIQSLADLRGKTIAFNKGSNVHYLLVRALEKAGIPYDAVKLAYLGPADANAAFVRGSVDAWAIWDPYFAAAERATGARVLTDAQGLAPNRQFYLSRRGFTDTSPEIVDEVLKAIGAIDSWAAGHADTVAAELAPSVGIPAPVLSVALGRLSYGVAPLDEAAVADQQRIADTFHTLGLLPKPLRVADAVWTAPKKAASR</sequence>
<dbReference type="InterPro" id="IPR010067">
    <property type="entry name" value="ABC_SsuA_sub-bd"/>
</dbReference>
<dbReference type="PANTHER" id="PTHR30024:SF42">
    <property type="entry name" value="ALIPHATIC SULFONATES-BINDING PROTEIN-RELATED"/>
    <property type="match status" value="1"/>
</dbReference>
<feature type="domain" description="Solute-binding protein family 3/N-terminal" evidence="5">
    <location>
        <begin position="42"/>
        <end position="258"/>
    </location>
</feature>
<dbReference type="EMBL" id="JBHSWN010000001">
    <property type="protein sequence ID" value="MFC6788871.1"/>
    <property type="molecule type" value="Genomic_DNA"/>
</dbReference>
<organism evidence="6 7">
    <name type="scientific">Methylobacterium komagatae</name>
    <dbReference type="NCBI Taxonomy" id="374425"/>
    <lineage>
        <taxon>Bacteria</taxon>
        <taxon>Pseudomonadati</taxon>
        <taxon>Pseudomonadota</taxon>
        <taxon>Alphaproteobacteria</taxon>
        <taxon>Hyphomicrobiales</taxon>
        <taxon>Methylobacteriaceae</taxon>
        <taxon>Methylobacterium</taxon>
    </lineage>
</organism>
<comment type="subcellular location">
    <subcellularLocation>
        <location evidence="1">Periplasm</location>
    </subcellularLocation>
</comment>
<comment type="caution">
    <text evidence="6">The sequence shown here is derived from an EMBL/GenBank/DDBJ whole genome shotgun (WGS) entry which is preliminary data.</text>
</comment>
<dbReference type="InterPro" id="IPR015168">
    <property type="entry name" value="SsuA/THI5"/>
</dbReference>
<dbReference type="Pfam" id="PF09084">
    <property type="entry name" value="NMT1"/>
    <property type="match status" value="1"/>
</dbReference>
<dbReference type="PROSITE" id="PS51318">
    <property type="entry name" value="TAT"/>
    <property type="match status" value="1"/>
</dbReference>
<dbReference type="PROSITE" id="PS51257">
    <property type="entry name" value="PROKAR_LIPOPROTEIN"/>
    <property type="match status" value="1"/>
</dbReference>
<evidence type="ECO:0000256" key="4">
    <source>
        <dbReference type="ARBA" id="ARBA00022729"/>
    </source>
</evidence>
<dbReference type="RefSeq" id="WP_378967308.1">
    <property type="nucleotide sequence ID" value="NZ_JBHSWN010000001.1"/>
</dbReference>
<evidence type="ECO:0000256" key="2">
    <source>
        <dbReference type="ARBA" id="ARBA00010742"/>
    </source>
</evidence>
<reference evidence="7" key="1">
    <citation type="journal article" date="2019" name="Int. J. Syst. Evol. Microbiol.">
        <title>The Global Catalogue of Microorganisms (GCM) 10K type strain sequencing project: providing services to taxonomists for standard genome sequencing and annotation.</title>
        <authorList>
            <consortium name="The Broad Institute Genomics Platform"/>
            <consortium name="The Broad Institute Genome Sequencing Center for Infectious Disease"/>
            <person name="Wu L."/>
            <person name="Ma J."/>
        </authorList>
    </citation>
    <scope>NUCLEOTIDE SEQUENCE [LARGE SCALE GENOMIC DNA]</scope>
    <source>
        <strain evidence="7">CCUG 48316</strain>
    </source>
</reference>
<keyword evidence="4" id="KW-0732">Signal</keyword>
<dbReference type="NCBIfam" id="TIGR01728">
    <property type="entry name" value="SsuA_fam"/>
    <property type="match status" value="1"/>
</dbReference>
<dbReference type="CDD" id="cd13557">
    <property type="entry name" value="PBP2_SsuA"/>
    <property type="match status" value="1"/>
</dbReference>
<evidence type="ECO:0000259" key="5">
    <source>
        <dbReference type="SMART" id="SM00062"/>
    </source>
</evidence>
<protein>
    <submittedName>
        <fullName evidence="6">Sulfonate ABC transporter substrate-binding protein</fullName>
    </submittedName>
</protein>
<evidence type="ECO:0000313" key="6">
    <source>
        <dbReference type="EMBL" id="MFC6788871.1"/>
    </source>
</evidence>
<keyword evidence="7" id="KW-1185">Reference proteome</keyword>
<accession>A0ABW2BFG7</accession>
<dbReference type="Proteomes" id="UP001596292">
    <property type="component" value="Unassembled WGS sequence"/>
</dbReference>
<evidence type="ECO:0000256" key="3">
    <source>
        <dbReference type="ARBA" id="ARBA00022448"/>
    </source>
</evidence>
<comment type="similarity">
    <text evidence="2">Belongs to the bacterial solute-binding protein SsuA/TauA family.</text>
</comment>
<dbReference type="SUPFAM" id="SSF53850">
    <property type="entry name" value="Periplasmic binding protein-like II"/>
    <property type="match status" value="1"/>
</dbReference>
<proteinExistence type="inferred from homology"/>
<name>A0ABW2BFG7_9HYPH</name>
<dbReference type="InterPro" id="IPR006311">
    <property type="entry name" value="TAT_signal"/>
</dbReference>
<keyword evidence="3" id="KW-0813">Transport</keyword>
<dbReference type="Gene3D" id="3.40.190.10">
    <property type="entry name" value="Periplasmic binding protein-like II"/>
    <property type="match status" value="2"/>
</dbReference>
<evidence type="ECO:0000256" key="1">
    <source>
        <dbReference type="ARBA" id="ARBA00004418"/>
    </source>
</evidence>
<dbReference type="SMART" id="SM00062">
    <property type="entry name" value="PBPb"/>
    <property type="match status" value="1"/>
</dbReference>
<dbReference type="PANTHER" id="PTHR30024">
    <property type="entry name" value="ALIPHATIC SULFONATES-BINDING PROTEIN-RELATED"/>
    <property type="match status" value="1"/>
</dbReference>